<dbReference type="Proteomes" id="UP000242642">
    <property type="component" value="Unassembled WGS sequence"/>
</dbReference>
<keyword evidence="3" id="KW-1185">Reference proteome</keyword>
<dbReference type="AlphaFoldDB" id="A0A1I0F340"/>
<dbReference type="RefSeq" id="WP_093321989.1">
    <property type="nucleotide sequence ID" value="NZ_FOHV01000035.1"/>
</dbReference>
<sequence length="129" mass="14771">MSLKIKKIALIGLSISFLLGNTSIAFAELKFETDRAHCAGYADAMLSTYKNRHYNMMSQYYGEAFEQDGSISQNPEQLQSLYDTAYDSINKKARIRDNLDPLCEDDYVAFIDGMRKQFEEAKLKEEQSN</sequence>
<protein>
    <submittedName>
        <fullName evidence="2">Uncharacterized protein</fullName>
    </submittedName>
</protein>
<accession>A0A1I0F340</accession>
<feature type="signal peptide" evidence="1">
    <location>
        <begin position="1"/>
        <end position="27"/>
    </location>
</feature>
<organism evidence="2 3">
    <name type="scientific">Thorsellia anophelis DSM 18579</name>
    <dbReference type="NCBI Taxonomy" id="1123402"/>
    <lineage>
        <taxon>Bacteria</taxon>
        <taxon>Pseudomonadati</taxon>
        <taxon>Pseudomonadota</taxon>
        <taxon>Gammaproteobacteria</taxon>
        <taxon>Enterobacterales</taxon>
        <taxon>Thorselliaceae</taxon>
        <taxon>Thorsellia</taxon>
    </lineage>
</organism>
<reference evidence="3" key="1">
    <citation type="submission" date="2016-10" db="EMBL/GenBank/DDBJ databases">
        <authorList>
            <person name="Varghese N."/>
            <person name="Submissions S."/>
        </authorList>
    </citation>
    <scope>NUCLEOTIDE SEQUENCE [LARGE SCALE GENOMIC DNA]</scope>
    <source>
        <strain evidence="3">DSM 18579</strain>
    </source>
</reference>
<dbReference type="EMBL" id="FOHV01000035">
    <property type="protein sequence ID" value="SET52448.1"/>
    <property type="molecule type" value="Genomic_DNA"/>
</dbReference>
<evidence type="ECO:0000256" key="1">
    <source>
        <dbReference type="SAM" id="SignalP"/>
    </source>
</evidence>
<gene>
    <name evidence="2" type="ORF">SAMN02583745_02623</name>
</gene>
<name>A0A1I0F340_9GAMM</name>
<proteinExistence type="predicted"/>
<feature type="chain" id="PRO_5017209144" evidence="1">
    <location>
        <begin position="28"/>
        <end position="129"/>
    </location>
</feature>
<evidence type="ECO:0000313" key="2">
    <source>
        <dbReference type="EMBL" id="SET52448.1"/>
    </source>
</evidence>
<evidence type="ECO:0000313" key="3">
    <source>
        <dbReference type="Proteomes" id="UP000242642"/>
    </source>
</evidence>
<keyword evidence="1" id="KW-0732">Signal</keyword>